<dbReference type="GeneID" id="101261022"/>
<dbReference type="STRING" id="4081.A0A3Q7G6A5"/>
<dbReference type="PANTHER" id="PTHR31304:SF41">
    <property type="entry name" value="LOB DOMAIN-CONTAINING PROTEIN 38-LIKE ISOFORM X1"/>
    <property type="match status" value="1"/>
</dbReference>
<dbReference type="Gramene" id="Solyc04g077990.3.1">
    <property type="protein sequence ID" value="Solyc04g077990.3.1"/>
    <property type="gene ID" value="Solyc04g077990.3"/>
</dbReference>
<dbReference type="KEGG" id="sly:101261022"/>
<feature type="domain" description="LOB" evidence="2">
    <location>
        <begin position="1"/>
        <end position="107"/>
    </location>
</feature>
<dbReference type="SMR" id="A0A3Q7G6A5"/>
<reference evidence="3" key="2">
    <citation type="submission" date="2019-01" db="UniProtKB">
        <authorList>
            <consortium name="EnsemblPlants"/>
        </authorList>
    </citation>
    <scope>IDENTIFICATION</scope>
    <source>
        <strain evidence="3">cv. Heinz 1706</strain>
    </source>
</reference>
<sequence length="204" mass="22271">MSCNGCRVLRRRCSDNCTLRTCLDGIDDPQAQGNATLFVSKFFGRSDLMSLIAAVPQNRRPALFKSLLFEACGRTVNPVTGAVGLLSTGNWHVCQKAVQTVLAGGNLRPVLAGILTPPYFDNSFRCGGAWDMPNQFCNKSDSMFIDGSEQIEGMEWISSEKRWNTSSCFGSETELSDVSLGLDSGYGYAECVKGEEPKLLNLFV</sequence>
<reference evidence="3" key="1">
    <citation type="journal article" date="2012" name="Nature">
        <title>The tomato genome sequence provides insights into fleshy fruit evolution.</title>
        <authorList>
            <consortium name="Tomato Genome Consortium"/>
        </authorList>
    </citation>
    <scope>NUCLEOTIDE SEQUENCE [LARGE SCALE GENOMIC DNA]</scope>
    <source>
        <strain evidence="3">cv. Heinz 1706</strain>
    </source>
</reference>
<evidence type="ECO:0000259" key="2">
    <source>
        <dbReference type="PROSITE" id="PS50891"/>
    </source>
</evidence>
<dbReference type="GO" id="GO:0010468">
    <property type="term" value="P:regulation of gene expression"/>
    <property type="evidence" value="ECO:0000318"/>
    <property type="project" value="GO_Central"/>
</dbReference>
<dbReference type="InParanoid" id="A0A3Q7G6A5"/>
<dbReference type="InterPro" id="IPR004883">
    <property type="entry name" value="LOB"/>
</dbReference>
<protein>
    <recommendedName>
        <fullName evidence="2">LOB domain-containing protein</fullName>
    </recommendedName>
</protein>
<gene>
    <name evidence="3" type="primary">LOC101261022</name>
</gene>
<evidence type="ECO:0000313" key="3">
    <source>
        <dbReference type="EnsemblPlants" id="Solyc04g077990.3.1"/>
    </source>
</evidence>
<dbReference type="EnsemblPlants" id="Solyc04g077990.3.1">
    <property type="protein sequence ID" value="Solyc04g077990.3.1"/>
    <property type="gene ID" value="Solyc04g077990.3"/>
</dbReference>
<dbReference type="OMA" id="GAWDMPN"/>
<dbReference type="Proteomes" id="UP000004994">
    <property type="component" value="Chromosome 4"/>
</dbReference>
<dbReference type="PANTHER" id="PTHR31304">
    <property type="entry name" value="LOB DOMAIN-CONTAINING PROTEIN 38"/>
    <property type="match status" value="1"/>
</dbReference>
<dbReference type="Pfam" id="PF03195">
    <property type="entry name" value="LOB"/>
    <property type="match status" value="1"/>
</dbReference>
<proteinExistence type="inferred from homology"/>
<name>A0A3Q7G6A5_SOLLC</name>
<accession>A0A3Q7G6A5</accession>
<dbReference type="PROSITE" id="PS50891">
    <property type="entry name" value="LOB"/>
    <property type="match status" value="1"/>
</dbReference>
<dbReference type="RefSeq" id="XP_004238097.2">
    <property type="nucleotide sequence ID" value="XM_004238049.5"/>
</dbReference>
<dbReference type="OrthoDB" id="1922547at2759"/>
<keyword evidence="4" id="KW-1185">Reference proteome</keyword>
<dbReference type="PaxDb" id="4081-Solyc04g077990.2.1"/>
<evidence type="ECO:0000256" key="1">
    <source>
        <dbReference type="ARBA" id="ARBA00005474"/>
    </source>
</evidence>
<dbReference type="AlphaFoldDB" id="A0A3Q7G6A5"/>
<comment type="similarity">
    <text evidence="1">Belongs to the LOB domain-containing protein family.</text>
</comment>
<evidence type="ECO:0000313" key="4">
    <source>
        <dbReference type="Proteomes" id="UP000004994"/>
    </source>
</evidence>
<organism evidence="3">
    <name type="scientific">Solanum lycopersicum</name>
    <name type="common">Tomato</name>
    <name type="synonym">Lycopersicon esculentum</name>
    <dbReference type="NCBI Taxonomy" id="4081"/>
    <lineage>
        <taxon>Eukaryota</taxon>
        <taxon>Viridiplantae</taxon>
        <taxon>Streptophyta</taxon>
        <taxon>Embryophyta</taxon>
        <taxon>Tracheophyta</taxon>
        <taxon>Spermatophyta</taxon>
        <taxon>Magnoliopsida</taxon>
        <taxon>eudicotyledons</taxon>
        <taxon>Gunneridae</taxon>
        <taxon>Pentapetalae</taxon>
        <taxon>asterids</taxon>
        <taxon>lamiids</taxon>
        <taxon>Solanales</taxon>
        <taxon>Solanaceae</taxon>
        <taxon>Solanoideae</taxon>
        <taxon>Solaneae</taxon>
        <taxon>Solanum</taxon>
        <taxon>Solanum subgen. Lycopersicon</taxon>
    </lineage>
</organism>